<feature type="compositionally biased region" description="Low complexity" evidence="1">
    <location>
        <begin position="726"/>
        <end position="737"/>
    </location>
</feature>
<feature type="transmembrane region" description="Helical" evidence="2">
    <location>
        <begin position="56"/>
        <end position="79"/>
    </location>
</feature>
<evidence type="ECO:0000256" key="1">
    <source>
        <dbReference type="SAM" id="MobiDB-lite"/>
    </source>
</evidence>
<feature type="compositionally biased region" description="Basic and acidic residues" evidence="1">
    <location>
        <begin position="422"/>
        <end position="433"/>
    </location>
</feature>
<feature type="compositionally biased region" description="Basic residues" evidence="1">
    <location>
        <begin position="1083"/>
        <end position="1095"/>
    </location>
</feature>
<dbReference type="GO" id="GO:0005643">
    <property type="term" value="C:nuclear pore"/>
    <property type="evidence" value="ECO:0007669"/>
    <property type="project" value="TreeGrafter"/>
</dbReference>
<gene>
    <name evidence="3" type="ORF">K490DRAFT_52812</name>
</gene>
<name>A0A9P4I4F1_9PEZI</name>
<dbReference type="Gene3D" id="1.20.5.170">
    <property type="match status" value="1"/>
</dbReference>
<keyword evidence="2" id="KW-1133">Transmembrane helix</keyword>
<feature type="compositionally biased region" description="Acidic residues" evidence="1">
    <location>
        <begin position="780"/>
        <end position="791"/>
    </location>
</feature>
<evidence type="ECO:0000313" key="4">
    <source>
        <dbReference type="Proteomes" id="UP000799776"/>
    </source>
</evidence>
<organism evidence="3 4">
    <name type="scientific">Saccharata proteae CBS 121410</name>
    <dbReference type="NCBI Taxonomy" id="1314787"/>
    <lineage>
        <taxon>Eukaryota</taxon>
        <taxon>Fungi</taxon>
        <taxon>Dikarya</taxon>
        <taxon>Ascomycota</taxon>
        <taxon>Pezizomycotina</taxon>
        <taxon>Dothideomycetes</taxon>
        <taxon>Dothideomycetes incertae sedis</taxon>
        <taxon>Botryosphaeriales</taxon>
        <taxon>Saccharataceae</taxon>
        <taxon>Saccharata</taxon>
    </lineage>
</organism>
<keyword evidence="2" id="KW-0812">Transmembrane</keyword>
<feature type="transmembrane region" description="Helical" evidence="2">
    <location>
        <begin position="24"/>
        <end position="44"/>
    </location>
</feature>
<dbReference type="Proteomes" id="UP000799776">
    <property type="component" value="Unassembled WGS sequence"/>
</dbReference>
<feature type="region of interest" description="Disordered" evidence="1">
    <location>
        <begin position="696"/>
        <end position="793"/>
    </location>
</feature>
<feature type="transmembrane region" description="Helical" evidence="2">
    <location>
        <begin position="121"/>
        <end position="140"/>
    </location>
</feature>
<dbReference type="PANTHER" id="PTHR18898:SF2">
    <property type="entry name" value="NUCLEOPROTEIN TPR"/>
    <property type="match status" value="1"/>
</dbReference>
<feature type="compositionally biased region" description="Polar residues" evidence="1">
    <location>
        <begin position="407"/>
        <end position="421"/>
    </location>
</feature>
<dbReference type="GO" id="GO:0006406">
    <property type="term" value="P:mRNA export from nucleus"/>
    <property type="evidence" value="ECO:0007669"/>
    <property type="project" value="TreeGrafter"/>
</dbReference>
<reference evidence="3" key="1">
    <citation type="journal article" date="2020" name="Stud. Mycol.">
        <title>101 Dothideomycetes genomes: a test case for predicting lifestyles and emergence of pathogens.</title>
        <authorList>
            <person name="Haridas S."/>
            <person name="Albert R."/>
            <person name="Binder M."/>
            <person name="Bloem J."/>
            <person name="Labutti K."/>
            <person name="Salamov A."/>
            <person name="Andreopoulos B."/>
            <person name="Baker S."/>
            <person name="Barry K."/>
            <person name="Bills G."/>
            <person name="Bluhm B."/>
            <person name="Cannon C."/>
            <person name="Castanera R."/>
            <person name="Culley D."/>
            <person name="Daum C."/>
            <person name="Ezra D."/>
            <person name="Gonzalez J."/>
            <person name="Henrissat B."/>
            <person name="Kuo A."/>
            <person name="Liang C."/>
            <person name="Lipzen A."/>
            <person name="Lutzoni F."/>
            <person name="Magnuson J."/>
            <person name="Mondo S."/>
            <person name="Nolan M."/>
            <person name="Ohm R."/>
            <person name="Pangilinan J."/>
            <person name="Park H.-J."/>
            <person name="Ramirez L."/>
            <person name="Alfaro M."/>
            <person name="Sun H."/>
            <person name="Tritt A."/>
            <person name="Yoshinaga Y."/>
            <person name="Zwiers L.-H."/>
            <person name="Turgeon B."/>
            <person name="Goodwin S."/>
            <person name="Spatafora J."/>
            <person name="Crous P."/>
            <person name="Grigoriev I."/>
        </authorList>
    </citation>
    <scope>NUCLEOTIDE SEQUENCE</scope>
    <source>
        <strain evidence="3">CBS 121410</strain>
    </source>
</reference>
<feature type="region of interest" description="Disordered" evidence="1">
    <location>
        <begin position="406"/>
        <end position="433"/>
    </location>
</feature>
<sequence length="1095" mass="120751">MSNATQAFAFELEPVACEHFTQLLSGWTPALWISIICLVAPIWLSKLRRFFWSNPIVTAALETLVVSLLEIVWIFVAYIPQDATRVECADDTVKAAIYVFLRTAVGIEAALEDVLTSWGEIITAFIILILLFILILRYITPWIRNLVQAMALVRRQSASHLEKDDTPQVNTPQVNTPEVNTSQFNTQSSRDHVQELQFHLDYSYEVIEALVESYTELKNTSRTQIRDASGQKERFENEARALRRELRSARDEVNNLEDGSELQEAWNRVDFLETRLATLQDKLAVEKTQHTAAVKRIAELEATITTLTAQLDSLNANKKHPDLKIVSMGEKIALLTSDLEKAQEQLRTLQDEVRETKEAHEASIEEKNSEALESSQIKSELESLRTALTAVTTAKDAALREVEALKTASTNKESELVNSNAELEKKSQSLEDSEKRLAEVEKMMQEASSSHQSLQTDFDAQKLQLNDANSAIQILNQELSDANQDKATSSPEITRQANRIAELEEVNSRIRIDLKAAEDKASADREEATRNFANFEARARDEFQRANVDAQNNSNNLESQLEQMTKRALDAEEQISIARGQVEGADKTYRDQVERTNRAEALVDEQKRTIDALRAQLQARPAAAVPAPLPQSNLFSFPTATFNFGTNSSSSAFAPTSAAPTTTPSAGFTGLTFNAPTAAPATNSINTSINTFLSDDDAMDTTSMDAPVIPSSSTNVAPPPNGPLATTSTDSGPTSGPAYSQPTSQAFVPAISTPNVSFTAPPQHHAPSMLTPVTSTNLETEAESDEDEEEAGSDKPCAVAKFCGVVGTTKSWITIDRLMIDRHGSENPLAESAQGTGDAATEIAVAKSYTEDVRGFLKMLQGAYNESHPEARSAWDSLCVYRFDSDDFEPEPYMGIVFWLRSLNYKLGHLLDASESLAGNVEASRYLQEVLSERFDLEGPGSTTQKTARECLLSEWKPTDEAEPVPSLVGNLVARLRRCEKLFIECDLTEDEAAWSFSDVDVKHPALAEHEHDWDQYMQKTVKKAAAAKRAAMALVGPSSRGGLRAWTVDPSRENSLGNALAAREKTEWQSIANQHVPAGPRKILKPKGRKAAQG</sequence>
<proteinExistence type="predicted"/>
<feature type="region of interest" description="Disordered" evidence="1">
    <location>
        <begin position="1073"/>
        <end position="1095"/>
    </location>
</feature>
<dbReference type="AlphaFoldDB" id="A0A9P4I4F1"/>
<protein>
    <submittedName>
        <fullName evidence="3">Uncharacterized protein</fullName>
    </submittedName>
</protein>
<accession>A0A9P4I4F1</accession>
<keyword evidence="4" id="KW-1185">Reference proteome</keyword>
<feature type="compositionally biased region" description="Basic and acidic residues" evidence="1">
    <location>
        <begin position="354"/>
        <end position="370"/>
    </location>
</feature>
<evidence type="ECO:0000256" key="2">
    <source>
        <dbReference type="SAM" id="Phobius"/>
    </source>
</evidence>
<dbReference type="PANTHER" id="PTHR18898">
    <property type="entry name" value="NUCLEOPROTEIN TPR-RELATED"/>
    <property type="match status" value="1"/>
</dbReference>
<evidence type="ECO:0000313" key="3">
    <source>
        <dbReference type="EMBL" id="KAF2091621.1"/>
    </source>
</evidence>
<dbReference type="EMBL" id="ML978711">
    <property type="protein sequence ID" value="KAF2091621.1"/>
    <property type="molecule type" value="Genomic_DNA"/>
</dbReference>
<dbReference type="GO" id="GO:0017056">
    <property type="term" value="F:structural constituent of nuclear pore"/>
    <property type="evidence" value="ECO:0007669"/>
    <property type="project" value="TreeGrafter"/>
</dbReference>
<feature type="compositionally biased region" description="Polar residues" evidence="1">
    <location>
        <begin position="738"/>
        <end position="760"/>
    </location>
</feature>
<keyword evidence="2" id="KW-0472">Membrane</keyword>
<feature type="region of interest" description="Disordered" evidence="1">
    <location>
        <begin position="354"/>
        <end position="374"/>
    </location>
</feature>
<comment type="caution">
    <text evidence="3">The sequence shown here is derived from an EMBL/GenBank/DDBJ whole genome shotgun (WGS) entry which is preliminary data.</text>
</comment>